<dbReference type="SMART" id="SM00100">
    <property type="entry name" value="cNMP"/>
    <property type="match status" value="1"/>
</dbReference>
<keyword evidence="1 2" id="KW-0129">CBS domain</keyword>
<dbReference type="Pfam" id="PF03445">
    <property type="entry name" value="DUF294"/>
    <property type="match status" value="1"/>
</dbReference>
<reference evidence="5" key="1">
    <citation type="journal article" date="2020" name="mSystems">
        <title>Genome- and Community-Level Interaction Insights into Carbon Utilization and Element Cycling Functions of Hydrothermarchaeota in Hydrothermal Sediment.</title>
        <authorList>
            <person name="Zhou Z."/>
            <person name="Liu Y."/>
            <person name="Xu W."/>
            <person name="Pan J."/>
            <person name="Luo Z.H."/>
            <person name="Li M."/>
        </authorList>
    </citation>
    <scope>NUCLEOTIDE SEQUENCE [LARGE SCALE GENOMIC DNA]</scope>
    <source>
        <strain evidence="5">SpSt-143</strain>
    </source>
</reference>
<dbReference type="Gene3D" id="3.10.580.10">
    <property type="entry name" value="CBS-domain"/>
    <property type="match status" value="1"/>
</dbReference>
<feature type="domain" description="CBS" evidence="4">
    <location>
        <begin position="162"/>
        <end position="218"/>
    </location>
</feature>
<feature type="domain" description="CBS" evidence="4">
    <location>
        <begin position="225"/>
        <end position="282"/>
    </location>
</feature>
<dbReference type="Pfam" id="PF00571">
    <property type="entry name" value="CBS"/>
    <property type="match status" value="2"/>
</dbReference>
<dbReference type="PANTHER" id="PTHR43080:SF2">
    <property type="entry name" value="CBS DOMAIN-CONTAINING PROTEIN"/>
    <property type="match status" value="1"/>
</dbReference>
<dbReference type="AlphaFoldDB" id="A0A7V2AYF6"/>
<dbReference type="InterPro" id="IPR018821">
    <property type="entry name" value="DUF294_put_nucleoTrafse_sb-bd"/>
</dbReference>
<dbReference type="InterPro" id="IPR046342">
    <property type="entry name" value="CBS_dom_sf"/>
</dbReference>
<sequence>MTTSTILERLQTLLRNTPPFDQLAPELLQDVLADLTLEYFEPGEVIIEQGSTAHKGLYVVESGMVRLMDVPRQRLIDKCGEGDTFGAFGLIKGGAAPYEARAVAPTVCIRLRPERFLKLYEQNAAFAAFFDREIKHYLTRQDVELDVTGARQLFSRRLRQLAYRRLVSCDPEASARDVARQMIRRGVSSVVVLRNGRLAGIVTGADLRRLVARRGSPETPIRRLMSTPVHTIKADASLFEAMMQMLLHGVHRLVVVDEKEHPLGVLTDRDIAHWRGQDPLATINRIESISNEAELTNIREEIHDQLLRLQRQGATPEALGRLLSVMSDRIARRVIRLVERGLRAREEALRTDLPWAWLRLGGTGRQEMTLTTAQQNALVYANPGEAAEKAEAWFSRLAEQVNSALEKCGFPTSATIAREPQWRQPLDQWRQTIRYWILQATPEALAQALPFFDMRPLCGEAELMQVLWQEIEDALNVQALDRERNVLQVLAALALEQRPPLAPLGRWATERSGPYKKRIDLNGRGIRLVVDAARILALDLRYFQSTNTFDRLRAAADAFPELETVLHDALEAYHYLTDVQLEHQLRQVEAGELPNDYLDPEALSRVQQKLLREALETVGALQQALARRYGVELA</sequence>
<dbReference type="SUPFAM" id="SSF51206">
    <property type="entry name" value="cAMP-binding domain-like"/>
    <property type="match status" value="1"/>
</dbReference>
<accession>A0A7V2AYF6</accession>
<protein>
    <submittedName>
        <fullName evidence="5">CBS domain-containing protein</fullName>
    </submittedName>
</protein>
<dbReference type="InterPro" id="IPR005105">
    <property type="entry name" value="GlnD_Uridyltrans_N"/>
</dbReference>
<dbReference type="CDD" id="cd00038">
    <property type="entry name" value="CAP_ED"/>
    <property type="match status" value="1"/>
</dbReference>
<feature type="domain" description="Cyclic nucleotide-binding" evidence="3">
    <location>
        <begin position="19"/>
        <end position="119"/>
    </location>
</feature>
<dbReference type="GO" id="GO:0008773">
    <property type="term" value="F:[protein-PII] uridylyltransferase activity"/>
    <property type="evidence" value="ECO:0007669"/>
    <property type="project" value="InterPro"/>
</dbReference>
<dbReference type="CDD" id="cd05401">
    <property type="entry name" value="NT_GlnE_GlnD_like"/>
    <property type="match status" value="1"/>
</dbReference>
<comment type="caution">
    <text evidence="5">The sequence shown here is derived from an EMBL/GenBank/DDBJ whole genome shotgun (WGS) entry which is preliminary data.</text>
</comment>
<dbReference type="EMBL" id="DSGB01000001">
    <property type="protein sequence ID" value="HER94961.1"/>
    <property type="molecule type" value="Genomic_DNA"/>
</dbReference>
<proteinExistence type="predicted"/>
<organism evidence="5">
    <name type="scientific">Rhodothermus marinus</name>
    <name type="common">Rhodothermus obamensis</name>
    <dbReference type="NCBI Taxonomy" id="29549"/>
    <lineage>
        <taxon>Bacteria</taxon>
        <taxon>Pseudomonadati</taxon>
        <taxon>Rhodothermota</taxon>
        <taxon>Rhodothermia</taxon>
        <taxon>Rhodothermales</taxon>
        <taxon>Rhodothermaceae</taxon>
        <taxon>Rhodothermus</taxon>
    </lineage>
</organism>
<dbReference type="InterPro" id="IPR051257">
    <property type="entry name" value="Diverse_CBS-Domain"/>
</dbReference>
<evidence type="ECO:0000259" key="3">
    <source>
        <dbReference type="PROSITE" id="PS50042"/>
    </source>
</evidence>
<dbReference type="Pfam" id="PF00027">
    <property type="entry name" value="cNMP_binding"/>
    <property type="match status" value="1"/>
</dbReference>
<dbReference type="Pfam" id="PF10335">
    <property type="entry name" value="DUF294_C"/>
    <property type="match status" value="1"/>
</dbReference>
<dbReference type="InterPro" id="IPR000595">
    <property type="entry name" value="cNMP-bd_dom"/>
</dbReference>
<dbReference type="PROSITE" id="PS51371">
    <property type="entry name" value="CBS"/>
    <property type="match status" value="2"/>
</dbReference>
<dbReference type="SUPFAM" id="SSF54631">
    <property type="entry name" value="CBS-domain pair"/>
    <property type="match status" value="1"/>
</dbReference>
<evidence type="ECO:0000259" key="4">
    <source>
        <dbReference type="PROSITE" id="PS51371"/>
    </source>
</evidence>
<dbReference type="Gene3D" id="2.60.120.10">
    <property type="entry name" value="Jelly Rolls"/>
    <property type="match status" value="1"/>
</dbReference>
<evidence type="ECO:0000313" key="5">
    <source>
        <dbReference type="EMBL" id="HER94961.1"/>
    </source>
</evidence>
<evidence type="ECO:0000256" key="1">
    <source>
        <dbReference type="ARBA" id="ARBA00023122"/>
    </source>
</evidence>
<dbReference type="InterPro" id="IPR014710">
    <property type="entry name" value="RmlC-like_jellyroll"/>
</dbReference>
<gene>
    <name evidence="5" type="ORF">ENO59_00350</name>
</gene>
<evidence type="ECO:0000256" key="2">
    <source>
        <dbReference type="PROSITE-ProRule" id="PRU00703"/>
    </source>
</evidence>
<dbReference type="InterPro" id="IPR018490">
    <property type="entry name" value="cNMP-bd_dom_sf"/>
</dbReference>
<dbReference type="InterPro" id="IPR000644">
    <property type="entry name" value="CBS_dom"/>
</dbReference>
<dbReference type="SMART" id="SM00116">
    <property type="entry name" value="CBS"/>
    <property type="match status" value="2"/>
</dbReference>
<dbReference type="PANTHER" id="PTHR43080">
    <property type="entry name" value="CBS DOMAIN-CONTAINING PROTEIN CBSX3, MITOCHONDRIAL"/>
    <property type="match status" value="1"/>
</dbReference>
<name>A0A7V2AYF6_RHOMR</name>
<dbReference type="PROSITE" id="PS50042">
    <property type="entry name" value="CNMP_BINDING_3"/>
    <property type="match status" value="1"/>
</dbReference>